<dbReference type="RefSeq" id="WP_345208674.1">
    <property type="nucleotide sequence ID" value="NZ_BAABGM010000027.1"/>
</dbReference>
<evidence type="ECO:0000313" key="1">
    <source>
        <dbReference type="EMBL" id="GAA4413498.1"/>
    </source>
</evidence>
<keyword evidence="2" id="KW-1185">Reference proteome</keyword>
<gene>
    <name evidence="1" type="ORF">GCM10023168_36450</name>
</gene>
<name>A0ABP8KR98_9MICO</name>
<sequence>MWWLLLLALTIIVAAVVVAWRRGPQMPGATIAASVHDGEHMIGVEMSRHSDSGSTGGGAL</sequence>
<organism evidence="1 2">
    <name type="scientific">Fodinibacter luteus</name>
    <dbReference type="NCBI Taxonomy" id="552064"/>
    <lineage>
        <taxon>Bacteria</taxon>
        <taxon>Bacillati</taxon>
        <taxon>Actinomycetota</taxon>
        <taxon>Actinomycetes</taxon>
        <taxon>Micrococcales</taxon>
        <taxon>Intrasporangiaceae</taxon>
        <taxon>Fodinibacter (ex Wang et al. 2009)</taxon>
    </lineage>
</organism>
<dbReference type="Proteomes" id="UP001500945">
    <property type="component" value="Unassembled WGS sequence"/>
</dbReference>
<reference evidence="2" key="1">
    <citation type="journal article" date="2019" name="Int. J. Syst. Evol. Microbiol.">
        <title>The Global Catalogue of Microorganisms (GCM) 10K type strain sequencing project: providing services to taxonomists for standard genome sequencing and annotation.</title>
        <authorList>
            <consortium name="The Broad Institute Genomics Platform"/>
            <consortium name="The Broad Institute Genome Sequencing Center for Infectious Disease"/>
            <person name="Wu L."/>
            <person name="Ma J."/>
        </authorList>
    </citation>
    <scope>NUCLEOTIDE SEQUENCE [LARGE SCALE GENOMIC DNA]</scope>
    <source>
        <strain evidence="2">JCM 17809</strain>
    </source>
</reference>
<accession>A0ABP8KR98</accession>
<protein>
    <submittedName>
        <fullName evidence="1">Uncharacterized protein</fullName>
    </submittedName>
</protein>
<proteinExistence type="predicted"/>
<evidence type="ECO:0000313" key="2">
    <source>
        <dbReference type="Proteomes" id="UP001500945"/>
    </source>
</evidence>
<dbReference type="EMBL" id="BAABGM010000027">
    <property type="protein sequence ID" value="GAA4413498.1"/>
    <property type="molecule type" value="Genomic_DNA"/>
</dbReference>
<comment type="caution">
    <text evidence="1">The sequence shown here is derived from an EMBL/GenBank/DDBJ whole genome shotgun (WGS) entry which is preliminary data.</text>
</comment>